<protein>
    <submittedName>
        <fullName evidence="2">Uncharacterized protein</fullName>
    </submittedName>
</protein>
<gene>
    <name evidence="2" type="ORF">G6O67_007422</name>
</gene>
<dbReference type="EMBL" id="JAAVMX010000008">
    <property type="protein sequence ID" value="KAF4505477.1"/>
    <property type="molecule type" value="Genomic_DNA"/>
</dbReference>
<dbReference type="Proteomes" id="UP000557566">
    <property type="component" value="Unassembled WGS sequence"/>
</dbReference>
<feature type="region of interest" description="Disordered" evidence="1">
    <location>
        <begin position="45"/>
        <end position="66"/>
    </location>
</feature>
<comment type="caution">
    <text evidence="2">The sequence shown here is derived from an EMBL/GenBank/DDBJ whole genome shotgun (WGS) entry which is preliminary data.</text>
</comment>
<name>A0A8H4PJ38_9HYPO</name>
<organism evidence="2 3">
    <name type="scientific">Ophiocordyceps sinensis</name>
    <dbReference type="NCBI Taxonomy" id="72228"/>
    <lineage>
        <taxon>Eukaryota</taxon>
        <taxon>Fungi</taxon>
        <taxon>Dikarya</taxon>
        <taxon>Ascomycota</taxon>
        <taxon>Pezizomycotina</taxon>
        <taxon>Sordariomycetes</taxon>
        <taxon>Hypocreomycetidae</taxon>
        <taxon>Hypocreales</taxon>
        <taxon>Ophiocordycipitaceae</taxon>
        <taxon>Ophiocordyceps</taxon>
    </lineage>
</organism>
<evidence type="ECO:0000256" key="1">
    <source>
        <dbReference type="SAM" id="MobiDB-lite"/>
    </source>
</evidence>
<accession>A0A8H4PJ38</accession>
<keyword evidence="3" id="KW-1185">Reference proteome</keyword>
<reference evidence="2 3" key="1">
    <citation type="journal article" date="2020" name="Genome Biol. Evol.">
        <title>A new high-quality draft genome assembly of the Chinese cordyceps Ophiocordyceps sinensis.</title>
        <authorList>
            <person name="Shu R."/>
            <person name="Zhang J."/>
            <person name="Meng Q."/>
            <person name="Zhang H."/>
            <person name="Zhou G."/>
            <person name="Li M."/>
            <person name="Wu P."/>
            <person name="Zhao Y."/>
            <person name="Chen C."/>
            <person name="Qin Q."/>
        </authorList>
    </citation>
    <scope>NUCLEOTIDE SEQUENCE [LARGE SCALE GENOMIC DNA]</scope>
    <source>
        <strain evidence="2 3">IOZ07</strain>
    </source>
</reference>
<evidence type="ECO:0000313" key="3">
    <source>
        <dbReference type="Proteomes" id="UP000557566"/>
    </source>
</evidence>
<feature type="compositionally biased region" description="Acidic residues" evidence="1">
    <location>
        <begin position="45"/>
        <end position="54"/>
    </location>
</feature>
<sequence>MSALTPKPLSEVLRHHAALCVKPIFWIPPLLDILGCRFQQVEDETANPIDDEPAEPAKPAKRAKRRLMSDEEVAQLTPCKLAVLNLAAPGIHVAKHGGINNLFYYDEQGRFEECGTRANFFFANRHVHRSECSIFAPNDRTGPRSRLLVGYFHYSYVEKARRRKLEAPWPPLGFRGYRNRPVERINRKKLSKVTPDEWSRDPYLVCLLLSLAQRQARSLASPRQTTYLSRLLVTTTKKPDLYRFIFLYEAEITSQLLDSLDNPTCATERTAWPTIKLKRIPFRPFDTFQERLIAELMAPNPLGHNEALPIRGGKKE</sequence>
<proteinExistence type="predicted"/>
<evidence type="ECO:0000313" key="2">
    <source>
        <dbReference type="EMBL" id="KAF4505477.1"/>
    </source>
</evidence>
<dbReference type="OrthoDB" id="4922434at2759"/>
<dbReference type="AlphaFoldDB" id="A0A8H4PJ38"/>